<dbReference type="Proteomes" id="UP001283341">
    <property type="component" value="Unassembled WGS sequence"/>
</dbReference>
<dbReference type="EMBL" id="JAUEDM010000002">
    <property type="protein sequence ID" value="KAK3324938.1"/>
    <property type="molecule type" value="Genomic_DNA"/>
</dbReference>
<dbReference type="AlphaFoldDB" id="A0AAE0IHC6"/>
<evidence type="ECO:0000313" key="1">
    <source>
        <dbReference type="EMBL" id="KAK3324938.1"/>
    </source>
</evidence>
<evidence type="ECO:0000313" key="2">
    <source>
        <dbReference type="Proteomes" id="UP001283341"/>
    </source>
</evidence>
<dbReference type="InterPro" id="IPR035810">
    <property type="entry name" value="PEBP_euk"/>
</dbReference>
<dbReference type="SUPFAM" id="SSF49777">
    <property type="entry name" value="PEBP-like"/>
    <property type="match status" value="1"/>
</dbReference>
<proteinExistence type="predicted"/>
<protein>
    <submittedName>
        <fullName evidence="1">Phosphatidylethanolamine-binding protein</fullName>
    </submittedName>
</protein>
<organism evidence="1 2">
    <name type="scientific">Apodospora peruviana</name>
    <dbReference type="NCBI Taxonomy" id="516989"/>
    <lineage>
        <taxon>Eukaryota</taxon>
        <taxon>Fungi</taxon>
        <taxon>Dikarya</taxon>
        <taxon>Ascomycota</taxon>
        <taxon>Pezizomycotina</taxon>
        <taxon>Sordariomycetes</taxon>
        <taxon>Sordariomycetidae</taxon>
        <taxon>Sordariales</taxon>
        <taxon>Lasiosphaeriaceae</taxon>
        <taxon>Apodospora</taxon>
    </lineage>
</organism>
<comment type="caution">
    <text evidence="1">The sequence shown here is derived from an EMBL/GenBank/DDBJ whole genome shotgun (WGS) entry which is preliminary data.</text>
</comment>
<dbReference type="PANTHER" id="PTHR11362">
    <property type="entry name" value="PHOSPHATIDYLETHANOLAMINE-BINDING PROTEIN"/>
    <property type="match status" value="1"/>
</dbReference>
<gene>
    <name evidence="1" type="ORF">B0H66DRAFT_459118</name>
</gene>
<feature type="non-terminal residue" evidence="1">
    <location>
        <position position="1"/>
    </location>
</feature>
<name>A0AAE0IHC6_9PEZI</name>
<feature type="non-terminal residue" evidence="1">
    <location>
        <position position="210"/>
    </location>
</feature>
<accession>A0AAE0IHC6</accession>
<dbReference type="CDD" id="cd00866">
    <property type="entry name" value="PEBP_euk"/>
    <property type="match status" value="1"/>
</dbReference>
<dbReference type="Gene3D" id="3.90.280.10">
    <property type="entry name" value="PEBP-like"/>
    <property type="match status" value="1"/>
</dbReference>
<sequence length="210" mass="22312">AVGVSTLDFKNKFVESGIVPEVIAALDPSVSFYAAYVAANGSTTLLTPGTALNPSAGEKPQPVEFSVEGLNNATNITASTRYLIYLLDADAPARNDPSSRNERHFLAGNYSVTAGVNSTVLPTAQRLTVPTSQFAPFTPFSEPQPQANTGVHRFIMALYTQPEKFNTAGFESVGMDVSTTRWNLSAWRTQLGLGPAIGATFFTIDTGASN</sequence>
<dbReference type="PANTHER" id="PTHR11362:SF82">
    <property type="entry name" value="PHOSPHATIDYLETHANOLAMINE-BINDING PROTEIN 4"/>
    <property type="match status" value="1"/>
</dbReference>
<reference evidence="1" key="1">
    <citation type="journal article" date="2023" name="Mol. Phylogenet. Evol.">
        <title>Genome-scale phylogeny and comparative genomics of the fungal order Sordariales.</title>
        <authorList>
            <person name="Hensen N."/>
            <person name="Bonometti L."/>
            <person name="Westerberg I."/>
            <person name="Brannstrom I.O."/>
            <person name="Guillou S."/>
            <person name="Cros-Aarteil S."/>
            <person name="Calhoun S."/>
            <person name="Haridas S."/>
            <person name="Kuo A."/>
            <person name="Mondo S."/>
            <person name="Pangilinan J."/>
            <person name="Riley R."/>
            <person name="LaButti K."/>
            <person name="Andreopoulos B."/>
            <person name="Lipzen A."/>
            <person name="Chen C."/>
            <person name="Yan M."/>
            <person name="Daum C."/>
            <person name="Ng V."/>
            <person name="Clum A."/>
            <person name="Steindorff A."/>
            <person name="Ohm R.A."/>
            <person name="Martin F."/>
            <person name="Silar P."/>
            <person name="Natvig D.O."/>
            <person name="Lalanne C."/>
            <person name="Gautier V."/>
            <person name="Ament-Velasquez S.L."/>
            <person name="Kruys A."/>
            <person name="Hutchinson M.I."/>
            <person name="Powell A.J."/>
            <person name="Barry K."/>
            <person name="Miller A.N."/>
            <person name="Grigoriev I.V."/>
            <person name="Debuchy R."/>
            <person name="Gladieux P."/>
            <person name="Hiltunen Thoren M."/>
            <person name="Johannesson H."/>
        </authorList>
    </citation>
    <scope>NUCLEOTIDE SEQUENCE</scope>
    <source>
        <strain evidence="1">CBS 118394</strain>
    </source>
</reference>
<dbReference type="InterPro" id="IPR036610">
    <property type="entry name" value="PEBP-like_sf"/>
</dbReference>
<keyword evidence="2" id="KW-1185">Reference proteome</keyword>
<reference evidence="1" key="2">
    <citation type="submission" date="2023-06" db="EMBL/GenBank/DDBJ databases">
        <authorList>
            <consortium name="Lawrence Berkeley National Laboratory"/>
            <person name="Haridas S."/>
            <person name="Hensen N."/>
            <person name="Bonometti L."/>
            <person name="Westerberg I."/>
            <person name="Brannstrom I.O."/>
            <person name="Guillou S."/>
            <person name="Cros-Aarteil S."/>
            <person name="Calhoun S."/>
            <person name="Kuo A."/>
            <person name="Mondo S."/>
            <person name="Pangilinan J."/>
            <person name="Riley R."/>
            <person name="Labutti K."/>
            <person name="Andreopoulos B."/>
            <person name="Lipzen A."/>
            <person name="Chen C."/>
            <person name="Yanf M."/>
            <person name="Daum C."/>
            <person name="Ng V."/>
            <person name="Clum A."/>
            <person name="Steindorff A."/>
            <person name="Ohm R."/>
            <person name="Martin F."/>
            <person name="Silar P."/>
            <person name="Natvig D."/>
            <person name="Lalanne C."/>
            <person name="Gautier V."/>
            <person name="Ament-Velasquez S.L."/>
            <person name="Kruys A."/>
            <person name="Hutchinson M.I."/>
            <person name="Powell A.J."/>
            <person name="Barry K."/>
            <person name="Miller A.N."/>
            <person name="Grigoriev I.V."/>
            <person name="Debuchy R."/>
            <person name="Gladieux P."/>
            <person name="Thoren M.H."/>
            <person name="Johannesson H."/>
        </authorList>
    </citation>
    <scope>NUCLEOTIDE SEQUENCE</scope>
    <source>
        <strain evidence="1">CBS 118394</strain>
    </source>
</reference>